<evidence type="ECO:0000256" key="1">
    <source>
        <dbReference type="SAM" id="MobiDB-lite"/>
    </source>
</evidence>
<evidence type="ECO:0008006" key="4">
    <source>
        <dbReference type="Google" id="ProtNLM"/>
    </source>
</evidence>
<evidence type="ECO:0000313" key="2">
    <source>
        <dbReference type="EMBL" id="KAK6158731.1"/>
    </source>
</evidence>
<gene>
    <name evidence="2" type="ORF">DH2020_006045</name>
</gene>
<dbReference type="Proteomes" id="UP001318860">
    <property type="component" value="Unassembled WGS sequence"/>
</dbReference>
<evidence type="ECO:0000313" key="3">
    <source>
        <dbReference type="Proteomes" id="UP001318860"/>
    </source>
</evidence>
<comment type="caution">
    <text evidence="2">The sequence shown here is derived from an EMBL/GenBank/DDBJ whole genome shotgun (WGS) entry which is preliminary data.</text>
</comment>
<feature type="region of interest" description="Disordered" evidence="1">
    <location>
        <begin position="267"/>
        <end position="347"/>
    </location>
</feature>
<proteinExistence type="predicted"/>
<dbReference type="EMBL" id="JABTTQ020000004">
    <property type="protein sequence ID" value="KAK6158731.1"/>
    <property type="molecule type" value="Genomic_DNA"/>
</dbReference>
<keyword evidence="3" id="KW-1185">Reference proteome</keyword>
<dbReference type="PANTHER" id="PTHR31286">
    <property type="entry name" value="GLYCINE-RICH CELL WALL STRUCTURAL PROTEIN 1.8-LIKE"/>
    <property type="match status" value="1"/>
</dbReference>
<sequence length="347" mass="38939">MEGVLGKWRKLSITADEEVEICIGDTLVDEGKSLIRKGLVGKLLTRRPYNKKLFKSAITRLWKVEGGFEIIDIAQDVYFFVFEDPSEIYRILAFEPWIFNRSLIILKEFEGLNVRDVGELCYTKLWVQVFNLPDFAMTDKIGHIIGDELGIAMEVDTDADGRCLGSFLCVRVLIDVTKPLRGGPHQVGLCIGGHGFLECKQRGTDRVLDPEKLPYGRWLRGELPGRRRELIADRTPSNQSPPKAYHNYWDKLARAGDGEIGHTLQVVPAQQQSSDSETKNNDSAPVEDGRDFSRILPVSSPGKMKMTTTGGFPRTPNMSPSKILFQAGTSSPRVPRIFSKLEDKGQK</sequence>
<dbReference type="InterPro" id="IPR040256">
    <property type="entry name" value="At4g02000-like"/>
</dbReference>
<reference evidence="2 3" key="1">
    <citation type="journal article" date="2021" name="Comput. Struct. Biotechnol. J.">
        <title>De novo genome assembly of the potent medicinal plant Rehmannia glutinosa using nanopore technology.</title>
        <authorList>
            <person name="Ma L."/>
            <person name="Dong C."/>
            <person name="Song C."/>
            <person name="Wang X."/>
            <person name="Zheng X."/>
            <person name="Niu Y."/>
            <person name="Chen S."/>
            <person name="Feng W."/>
        </authorList>
    </citation>
    <scope>NUCLEOTIDE SEQUENCE [LARGE SCALE GENOMIC DNA]</scope>
    <source>
        <strain evidence="2">DH-2019</strain>
    </source>
</reference>
<organism evidence="2 3">
    <name type="scientific">Rehmannia glutinosa</name>
    <name type="common">Chinese foxglove</name>
    <dbReference type="NCBI Taxonomy" id="99300"/>
    <lineage>
        <taxon>Eukaryota</taxon>
        <taxon>Viridiplantae</taxon>
        <taxon>Streptophyta</taxon>
        <taxon>Embryophyta</taxon>
        <taxon>Tracheophyta</taxon>
        <taxon>Spermatophyta</taxon>
        <taxon>Magnoliopsida</taxon>
        <taxon>eudicotyledons</taxon>
        <taxon>Gunneridae</taxon>
        <taxon>Pentapetalae</taxon>
        <taxon>asterids</taxon>
        <taxon>lamiids</taxon>
        <taxon>Lamiales</taxon>
        <taxon>Orobanchaceae</taxon>
        <taxon>Rehmannieae</taxon>
        <taxon>Rehmannia</taxon>
    </lineage>
</organism>
<protein>
    <recommendedName>
        <fullName evidence="4">DUF4283 domain-containing protein</fullName>
    </recommendedName>
</protein>
<feature type="compositionally biased region" description="Polar residues" evidence="1">
    <location>
        <begin position="306"/>
        <end position="320"/>
    </location>
</feature>
<dbReference type="PANTHER" id="PTHR31286:SF167">
    <property type="entry name" value="OS09G0268800 PROTEIN"/>
    <property type="match status" value="1"/>
</dbReference>
<accession>A0ABR0XIE8</accession>
<name>A0ABR0XIE8_REHGL</name>